<comment type="caution">
    <text evidence="1">The sequence shown here is derived from an EMBL/GenBank/DDBJ whole genome shotgun (WGS) entry which is preliminary data.</text>
</comment>
<name>A0A484GV11_SOUCH</name>
<evidence type="ECO:0000313" key="1">
    <source>
        <dbReference type="EMBL" id="TEA39602.1"/>
    </source>
</evidence>
<reference evidence="1 2" key="1">
    <citation type="journal article" date="2018" name="Genomics">
        <title>Molecular footprints of inshore aquatic adaptation in Indo-Pacific humpback dolphin (Sousa chinensis).</title>
        <authorList>
            <person name="Ming Y."/>
            <person name="Jian J."/>
            <person name="Yu F."/>
            <person name="Yu X."/>
            <person name="Wang J."/>
            <person name="Liu W."/>
        </authorList>
    </citation>
    <scope>NUCLEOTIDE SEQUENCE [LARGE SCALE GENOMIC DNA]</scope>
    <source>
        <strain evidence="1">MY-2018</strain>
        <tissue evidence="1">Skin</tissue>
    </source>
</reference>
<accession>A0A484GV11</accession>
<protein>
    <submittedName>
        <fullName evidence="1">Uncharacterized protein</fullName>
    </submittedName>
</protein>
<keyword evidence="2" id="KW-1185">Reference proteome</keyword>
<dbReference type="AlphaFoldDB" id="A0A484GV11"/>
<feature type="non-terminal residue" evidence="1">
    <location>
        <position position="35"/>
    </location>
</feature>
<dbReference type="EMBL" id="QWLN02003861">
    <property type="protein sequence ID" value="TEA39602.1"/>
    <property type="molecule type" value="Genomic_DNA"/>
</dbReference>
<organism evidence="1 2">
    <name type="scientific">Sousa chinensis</name>
    <name type="common">Indo-pacific humpbacked dolphin</name>
    <name type="synonym">Steno chinensis</name>
    <dbReference type="NCBI Taxonomy" id="103600"/>
    <lineage>
        <taxon>Eukaryota</taxon>
        <taxon>Metazoa</taxon>
        <taxon>Chordata</taxon>
        <taxon>Craniata</taxon>
        <taxon>Vertebrata</taxon>
        <taxon>Euteleostomi</taxon>
        <taxon>Mammalia</taxon>
        <taxon>Eutheria</taxon>
        <taxon>Laurasiatheria</taxon>
        <taxon>Artiodactyla</taxon>
        <taxon>Whippomorpha</taxon>
        <taxon>Cetacea</taxon>
        <taxon>Odontoceti</taxon>
        <taxon>Delphinidae</taxon>
        <taxon>Sousa</taxon>
    </lineage>
</organism>
<evidence type="ECO:0000313" key="2">
    <source>
        <dbReference type="Proteomes" id="UP000295264"/>
    </source>
</evidence>
<proteinExistence type="predicted"/>
<dbReference type="Proteomes" id="UP000295264">
    <property type="component" value="Unassembled WGS sequence"/>
</dbReference>
<sequence length="35" mass="3346">MNPVAMATPAVGILTAPTAVSIQCGSAGSWEGVAS</sequence>
<gene>
    <name evidence="1" type="ORF">DBR06_SOUSAS3410041</name>
</gene>